<evidence type="ECO:0000313" key="2">
    <source>
        <dbReference type="Proteomes" id="UP000644610"/>
    </source>
</evidence>
<evidence type="ECO:0000313" key="1">
    <source>
        <dbReference type="EMBL" id="GII51202.1"/>
    </source>
</evidence>
<sequence length="114" mass="12831">MEHMDKSTFDEVSVLWAEHLGAFEPDDLREAEVFGRPFMLLDAYLAGCVTSYVGSRRGVLGADQLRIISDCARDLRTLLSQLRGQEGRSYVARLARIADLILSDHPETRPLSKH</sequence>
<dbReference type="Proteomes" id="UP000644610">
    <property type="component" value="Unassembled WGS sequence"/>
</dbReference>
<organism evidence="1 2">
    <name type="scientific">Planotetraspora silvatica</name>
    <dbReference type="NCBI Taxonomy" id="234614"/>
    <lineage>
        <taxon>Bacteria</taxon>
        <taxon>Bacillati</taxon>
        <taxon>Actinomycetota</taxon>
        <taxon>Actinomycetes</taxon>
        <taxon>Streptosporangiales</taxon>
        <taxon>Streptosporangiaceae</taxon>
        <taxon>Planotetraspora</taxon>
    </lineage>
</organism>
<protein>
    <submittedName>
        <fullName evidence="1">Uncharacterized protein</fullName>
    </submittedName>
</protein>
<comment type="caution">
    <text evidence="1">The sequence shown here is derived from an EMBL/GenBank/DDBJ whole genome shotgun (WGS) entry which is preliminary data.</text>
</comment>
<name>A0A8J3XQS9_9ACTN</name>
<dbReference type="EMBL" id="BOOQ01000063">
    <property type="protein sequence ID" value="GII51202.1"/>
    <property type="molecule type" value="Genomic_DNA"/>
</dbReference>
<accession>A0A8J3XQS9</accession>
<gene>
    <name evidence="1" type="ORF">Psi02_76260</name>
</gene>
<reference evidence="1" key="1">
    <citation type="submission" date="2021-01" db="EMBL/GenBank/DDBJ databases">
        <title>Whole genome shotgun sequence of Planotetraspora silvatica NBRC 100141.</title>
        <authorList>
            <person name="Komaki H."/>
            <person name="Tamura T."/>
        </authorList>
    </citation>
    <scope>NUCLEOTIDE SEQUENCE</scope>
    <source>
        <strain evidence="1">NBRC 100141</strain>
    </source>
</reference>
<dbReference type="AlphaFoldDB" id="A0A8J3XQS9"/>
<keyword evidence="2" id="KW-1185">Reference proteome</keyword>
<proteinExistence type="predicted"/>